<accession>A0ABP3HYM2</accession>
<evidence type="ECO:0000256" key="1">
    <source>
        <dbReference type="ARBA" id="ARBA00001946"/>
    </source>
</evidence>
<dbReference type="SUPFAM" id="SSF55811">
    <property type="entry name" value="Nudix"/>
    <property type="match status" value="1"/>
</dbReference>
<dbReference type="CDD" id="cd04680">
    <property type="entry name" value="NUDIX_Hydrolase"/>
    <property type="match status" value="1"/>
</dbReference>
<protein>
    <submittedName>
        <fullName evidence="5">NUDIX domain-containing protein</fullName>
    </submittedName>
</protein>
<evidence type="ECO:0000256" key="2">
    <source>
        <dbReference type="ARBA" id="ARBA00022801"/>
    </source>
</evidence>
<dbReference type="PANTHER" id="PTHR43046">
    <property type="entry name" value="GDP-MANNOSE MANNOSYL HYDROLASE"/>
    <property type="match status" value="1"/>
</dbReference>
<dbReference type="InterPro" id="IPR020084">
    <property type="entry name" value="NUDIX_hydrolase_CS"/>
</dbReference>
<sequence>MTQWRTRIEPFTRPLFFVWSRLSRGMTLGVRVIATNERGHILLVKHTYLHGWWLPGGGVDKGETTHAAAVREVREEAGLIATSEPRLLSIHSNERFFPGDHVAVFHIDRFEMTERTSHGEIAETGWFAPDALPDDITVASRNRILEYLGQKATTPEW</sequence>
<dbReference type="Gene3D" id="3.90.79.10">
    <property type="entry name" value="Nucleoside Triphosphate Pyrophosphohydrolase"/>
    <property type="match status" value="1"/>
</dbReference>
<dbReference type="EMBL" id="BAAAEJ010000003">
    <property type="protein sequence ID" value="GAA0384369.1"/>
    <property type="molecule type" value="Genomic_DNA"/>
</dbReference>
<comment type="caution">
    <text evidence="5">The sequence shown here is derived from an EMBL/GenBank/DDBJ whole genome shotgun (WGS) entry which is preliminary data.</text>
</comment>
<gene>
    <name evidence="5" type="ORF">GCM10009093_09130</name>
</gene>
<feature type="domain" description="Nudix hydrolase" evidence="4">
    <location>
        <begin position="25"/>
        <end position="152"/>
    </location>
</feature>
<proteinExistence type="inferred from homology"/>
<organism evidence="5 6">
    <name type="scientific">Brevundimonas terrae</name>
    <dbReference type="NCBI Taxonomy" id="363631"/>
    <lineage>
        <taxon>Bacteria</taxon>
        <taxon>Pseudomonadati</taxon>
        <taxon>Pseudomonadota</taxon>
        <taxon>Alphaproteobacteria</taxon>
        <taxon>Caulobacterales</taxon>
        <taxon>Caulobacteraceae</taxon>
        <taxon>Brevundimonas</taxon>
    </lineage>
</organism>
<keyword evidence="2 3" id="KW-0378">Hydrolase</keyword>
<dbReference type="PROSITE" id="PS51462">
    <property type="entry name" value="NUDIX"/>
    <property type="match status" value="1"/>
</dbReference>
<dbReference type="InterPro" id="IPR000086">
    <property type="entry name" value="NUDIX_hydrolase_dom"/>
</dbReference>
<comment type="cofactor">
    <cofactor evidence="1">
        <name>Mg(2+)</name>
        <dbReference type="ChEBI" id="CHEBI:18420"/>
    </cofactor>
</comment>
<reference evidence="6" key="1">
    <citation type="journal article" date="2019" name="Int. J. Syst. Evol. Microbiol.">
        <title>The Global Catalogue of Microorganisms (GCM) 10K type strain sequencing project: providing services to taxonomists for standard genome sequencing and annotation.</title>
        <authorList>
            <consortium name="The Broad Institute Genomics Platform"/>
            <consortium name="The Broad Institute Genome Sequencing Center for Infectious Disease"/>
            <person name="Wu L."/>
            <person name="Ma J."/>
        </authorList>
    </citation>
    <scope>NUCLEOTIDE SEQUENCE [LARGE SCALE GENOMIC DNA]</scope>
    <source>
        <strain evidence="6">JCM 13476</strain>
    </source>
</reference>
<evidence type="ECO:0000259" key="4">
    <source>
        <dbReference type="PROSITE" id="PS51462"/>
    </source>
</evidence>
<dbReference type="Proteomes" id="UP001500791">
    <property type="component" value="Unassembled WGS sequence"/>
</dbReference>
<dbReference type="PROSITE" id="PS00893">
    <property type="entry name" value="NUDIX_BOX"/>
    <property type="match status" value="1"/>
</dbReference>
<dbReference type="PANTHER" id="PTHR43046:SF14">
    <property type="entry name" value="MUTT_NUDIX FAMILY PROTEIN"/>
    <property type="match status" value="1"/>
</dbReference>
<name>A0ABP3HYM2_9CAUL</name>
<dbReference type="InterPro" id="IPR020476">
    <property type="entry name" value="Nudix_hydrolase"/>
</dbReference>
<keyword evidence="6" id="KW-1185">Reference proteome</keyword>
<evidence type="ECO:0000313" key="5">
    <source>
        <dbReference type="EMBL" id="GAA0384369.1"/>
    </source>
</evidence>
<evidence type="ECO:0000256" key="3">
    <source>
        <dbReference type="RuleBase" id="RU003476"/>
    </source>
</evidence>
<dbReference type="RefSeq" id="WP_167174554.1">
    <property type="nucleotide sequence ID" value="NZ_BAAAEJ010000003.1"/>
</dbReference>
<evidence type="ECO:0000313" key="6">
    <source>
        <dbReference type="Proteomes" id="UP001500791"/>
    </source>
</evidence>
<dbReference type="Pfam" id="PF00293">
    <property type="entry name" value="NUDIX"/>
    <property type="match status" value="1"/>
</dbReference>
<dbReference type="PRINTS" id="PR00502">
    <property type="entry name" value="NUDIXFAMILY"/>
</dbReference>
<comment type="similarity">
    <text evidence="3">Belongs to the Nudix hydrolase family.</text>
</comment>
<dbReference type="InterPro" id="IPR015797">
    <property type="entry name" value="NUDIX_hydrolase-like_dom_sf"/>
</dbReference>